<protein>
    <submittedName>
        <fullName evidence="2">Uncharacterized protein</fullName>
    </submittedName>
</protein>
<accession>A0A5N5QMQ1</accession>
<sequence length="425" mass="46336">MNEVGKGLARDEVAARRAALTDGRWRNREGVGMYQRSTSNALRGILSGFKSALPTLSRARSKSRSRSNSPIKRKIAEAGKTVDSPKAGPSKLHSDRTPKSTPKSARKSKSLASTLGISTAGSSPSHPTSTRKSPRRKSKAGLVTEAKAKPKANPRVDSDGEPEVPVHALLEQRREQIVVAEPEQQDEQAPLDTVEEVEEAPAEAEESMEVVPDVPAPNQPKAGVASLEDSVVVLQEERHEELESELQPEPEPEPQPKPSKGKSKSRIQTIVPEAGQHTKPKAPKPRKVPGSKRPAPTDEDQDETTDQGSSNKVNAPAAKRAKNNKSKSKAKPQPKKNKPRKQAEKSKSRAKASRSNASDSDEADHHAAPASPTPPPQDIMVPLQDSPPSRPKEKLKRRRYTLMPIRTKEEMAHPDYDPLDCIGWQ</sequence>
<dbReference type="OrthoDB" id="3264824at2759"/>
<name>A0A5N5QMQ1_9AGAM</name>
<gene>
    <name evidence="2" type="ORF">CTheo_3454</name>
</gene>
<evidence type="ECO:0000256" key="1">
    <source>
        <dbReference type="SAM" id="MobiDB-lite"/>
    </source>
</evidence>
<feature type="compositionally biased region" description="Basic residues" evidence="1">
    <location>
        <begin position="278"/>
        <end position="290"/>
    </location>
</feature>
<dbReference type="AlphaFoldDB" id="A0A5N5QMQ1"/>
<feature type="compositionally biased region" description="Polar residues" evidence="1">
    <location>
        <begin position="110"/>
        <end position="131"/>
    </location>
</feature>
<feature type="region of interest" description="Disordered" evidence="1">
    <location>
        <begin position="50"/>
        <end position="164"/>
    </location>
</feature>
<dbReference type="Proteomes" id="UP000383932">
    <property type="component" value="Unassembled WGS sequence"/>
</dbReference>
<reference evidence="2 3" key="1">
    <citation type="journal article" date="2019" name="Fungal Biol. Biotechnol.">
        <title>Draft genome sequence of fastidious pathogen Ceratobasidium theobromae, which causes vascular-streak dieback in Theobroma cacao.</title>
        <authorList>
            <person name="Ali S.S."/>
            <person name="Asman A."/>
            <person name="Shao J."/>
            <person name="Firmansyah A.P."/>
            <person name="Susilo A.W."/>
            <person name="Rosmana A."/>
            <person name="McMahon P."/>
            <person name="Junaid M."/>
            <person name="Guest D."/>
            <person name="Kheng T.Y."/>
            <person name="Meinhardt L.W."/>
            <person name="Bailey B.A."/>
        </authorList>
    </citation>
    <scope>NUCLEOTIDE SEQUENCE [LARGE SCALE GENOMIC DNA]</scope>
    <source>
        <strain evidence="2 3">CT2</strain>
    </source>
</reference>
<feature type="compositionally biased region" description="Acidic residues" evidence="1">
    <location>
        <begin position="193"/>
        <end position="208"/>
    </location>
</feature>
<dbReference type="EMBL" id="SSOP01000046">
    <property type="protein sequence ID" value="KAB5593072.1"/>
    <property type="molecule type" value="Genomic_DNA"/>
</dbReference>
<proteinExistence type="predicted"/>
<evidence type="ECO:0000313" key="3">
    <source>
        <dbReference type="Proteomes" id="UP000383932"/>
    </source>
</evidence>
<organism evidence="2 3">
    <name type="scientific">Ceratobasidium theobromae</name>
    <dbReference type="NCBI Taxonomy" id="1582974"/>
    <lineage>
        <taxon>Eukaryota</taxon>
        <taxon>Fungi</taxon>
        <taxon>Dikarya</taxon>
        <taxon>Basidiomycota</taxon>
        <taxon>Agaricomycotina</taxon>
        <taxon>Agaricomycetes</taxon>
        <taxon>Cantharellales</taxon>
        <taxon>Ceratobasidiaceae</taxon>
        <taxon>Ceratobasidium</taxon>
    </lineage>
</organism>
<keyword evidence="3" id="KW-1185">Reference proteome</keyword>
<feature type="compositionally biased region" description="Basic residues" evidence="1">
    <location>
        <begin position="319"/>
        <end position="340"/>
    </location>
</feature>
<feature type="compositionally biased region" description="Acidic residues" evidence="1">
    <location>
        <begin position="242"/>
        <end position="252"/>
    </location>
</feature>
<feature type="region of interest" description="Disordered" evidence="1">
    <location>
        <begin position="181"/>
        <end position="399"/>
    </location>
</feature>
<evidence type="ECO:0000313" key="2">
    <source>
        <dbReference type="EMBL" id="KAB5593072.1"/>
    </source>
</evidence>
<comment type="caution">
    <text evidence="2">The sequence shown here is derived from an EMBL/GenBank/DDBJ whole genome shotgun (WGS) entry which is preliminary data.</text>
</comment>